<dbReference type="InterPro" id="IPR001251">
    <property type="entry name" value="CRAL-TRIO_dom"/>
</dbReference>
<dbReference type="PANTHER" id="PTHR23324">
    <property type="entry name" value="SEC14 RELATED PROTEIN"/>
    <property type="match status" value="1"/>
</dbReference>
<proteinExistence type="predicted"/>
<evidence type="ECO:0000313" key="3">
    <source>
        <dbReference type="Proteomes" id="UP001642540"/>
    </source>
</evidence>
<dbReference type="Proteomes" id="UP001642540">
    <property type="component" value="Unassembled WGS sequence"/>
</dbReference>
<reference evidence="2 3" key="1">
    <citation type="submission" date="2024-08" db="EMBL/GenBank/DDBJ databases">
        <authorList>
            <person name="Cucini C."/>
            <person name="Frati F."/>
        </authorList>
    </citation>
    <scope>NUCLEOTIDE SEQUENCE [LARGE SCALE GENOMIC DNA]</scope>
</reference>
<dbReference type="CDD" id="cd00170">
    <property type="entry name" value="SEC14"/>
    <property type="match status" value="1"/>
</dbReference>
<gene>
    <name evidence="2" type="ORF">ODALV1_LOCUS4514</name>
</gene>
<dbReference type="InterPro" id="IPR051064">
    <property type="entry name" value="SEC14/CRAL-TRIO_domain"/>
</dbReference>
<name>A0ABP1PW64_9HEXA</name>
<dbReference type="SUPFAM" id="SSF52087">
    <property type="entry name" value="CRAL/TRIO domain"/>
    <property type="match status" value="1"/>
</dbReference>
<organism evidence="2 3">
    <name type="scientific">Orchesella dallaii</name>
    <dbReference type="NCBI Taxonomy" id="48710"/>
    <lineage>
        <taxon>Eukaryota</taxon>
        <taxon>Metazoa</taxon>
        <taxon>Ecdysozoa</taxon>
        <taxon>Arthropoda</taxon>
        <taxon>Hexapoda</taxon>
        <taxon>Collembola</taxon>
        <taxon>Entomobryomorpha</taxon>
        <taxon>Entomobryoidea</taxon>
        <taxon>Orchesellidae</taxon>
        <taxon>Orchesellinae</taxon>
        <taxon>Orchesella</taxon>
    </lineage>
</organism>
<protein>
    <recommendedName>
        <fullName evidence="1">CRAL-TRIO domain-containing protein</fullName>
    </recommendedName>
</protein>
<dbReference type="EMBL" id="CAXLJM020000014">
    <property type="protein sequence ID" value="CAL8079969.1"/>
    <property type="molecule type" value="Genomic_DNA"/>
</dbReference>
<evidence type="ECO:0000259" key="1">
    <source>
        <dbReference type="PROSITE" id="PS50191"/>
    </source>
</evidence>
<dbReference type="Gene3D" id="3.40.525.10">
    <property type="entry name" value="CRAL-TRIO lipid binding domain"/>
    <property type="match status" value="1"/>
</dbReference>
<comment type="caution">
    <text evidence="2">The sequence shown here is derived from an EMBL/GenBank/DDBJ whole genome shotgun (WGS) entry which is preliminary data.</text>
</comment>
<dbReference type="Pfam" id="PF00650">
    <property type="entry name" value="CRAL_TRIO"/>
    <property type="match status" value="1"/>
</dbReference>
<dbReference type="PANTHER" id="PTHR23324:SF83">
    <property type="entry name" value="SEC14-LIKE PROTEIN 2"/>
    <property type="match status" value="1"/>
</dbReference>
<evidence type="ECO:0000313" key="2">
    <source>
        <dbReference type="EMBL" id="CAL8079969.1"/>
    </source>
</evidence>
<dbReference type="InterPro" id="IPR036865">
    <property type="entry name" value="CRAL-TRIO_dom_sf"/>
</dbReference>
<sequence length="160" mass="18276">MNIIVATLDMGDWDLRSAVLQGRMPRLLRYLDWYQEEIIRQILAAQDNGKNVTRAMVLVDIEGFNLLQHLCPACMSVFIRMTLGMESHYPGFWEEIVVVGAPAGSRIGLEAVRPVMSPQTREILKIFDMNKKQWSAYLDERISPDQRTARYGGTKKSNDS</sequence>
<accession>A0ABP1PW64</accession>
<dbReference type="PROSITE" id="PS50191">
    <property type="entry name" value="CRAL_TRIO"/>
    <property type="match status" value="1"/>
</dbReference>
<keyword evidence="3" id="KW-1185">Reference proteome</keyword>
<feature type="domain" description="CRAL-TRIO" evidence="1">
    <location>
        <begin position="1"/>
        <end position="159"/>
    </location>
</feature>